<dbReference type="EMBL" id="JANDXR010000001">
    <property type="protein sequence ID" value="MCP9500133.1"/>
    <property type="molecule type" value="Genomic_DNA"/>
</dbReference>
<dbReference type="AlphaFoldDB" id="A0AAW5HXD2"/>
<dbReference type="Gene3D" id="1.10.287.110">
    <property type="entry name" value="DnaJ domain"/>
    <property type="match status" value="1"/>
</dbReference>
<proteinExistence type="predicted"/>
<sequence>MLNILKGNIQSSERKKNGKRAFSGIFIVVVLLVISVIAIVYIAITSVSLKEQMDLKKHNIKFFDNLEKEQISALKTRSLFKNRATKDNSDFLREIGPIPNGKFLSSFSEVGEGKYEYWQNYVAYRDRLVYYTVNIPRRDYFGNIEYDEEKRTKYVKEPYWDYKVKKIPFEYSYSLITFDMSELISANATDSVYEKQTLLFAKELEVYKHYMFSPAQRKIVYDNYWATFYGKILPTNRKAIAYSTKDQEGKPVLRSIFFANRKAYMLEVRSEHQLEEKSQWIMKGFTTFYLGDFNDSVNGKLLLFVLSAFIFLVFILICLLMPRHLLRTNTILSRQKSILCRCMLVLGILDMLCVFTEIYGICIGVFMQDFYWWCMFCLFLGATITSVFTIIYGKSRAENTFDYLVPKSVKKYLYNRHVTDAEYKSIVVFLVYPLFVLGSSPLGIGVLIYILPVSLITLLLMEIRNFSNWSHGDIHKDGNELKGDGLGIFKDYYLLLNIDRSASEEDIDKAFNKAMTKYNSGIDYSLYGETYKHNIQEAYRVLSSTNRLKPEYDREFDAYRASNDSEYLYSDERTKRDIMLVQKELGGTLLASKKYDTCAKVHNLVIRAVVIYGVFLAIVSSILFVPVKKHTTFGDVYWESLWDKVRFIDD</sequence>
<organism evidence="3 4">
    <name type="scientific">Segatella copri</name>
    <dbReference type="NCBI Taxonomy" id="165179"/>
    <lineage>
        <taxon>Bacteria</taxon>
        <taxon>Pseudomonadati</taxon>
        <taxon>Bacteroidota</taxon>
        <taxon>Bacteroidia</taxon>
        <taxon>Bacteroidales</taxon>
        <taxon>Prevotellaceae</taxon>
        <taxon>Segatella</taxon>
    </lineage>
</organism>
<dbReference type="SMART" id="SM00271">
    <property type="entry name" value="DnaJ"/>
    <property type="match status" value="1"/>
</dbReference>
<feature type="transmembrane region" description="Helical" evidence="1">
    <location>
        <begin position="441"/>
        <end position="461"/>
    </location>
</feature>
<feature type="transmembrane region" description="Helical" evidence="1">
    <location>
        <begin position="370"/>
        <end position="392"/>
    </location>
</feature>
<name>A0AAW5HXD2_9BACT</name>
<gene>
    <name evidence="3" type="ORF">NND11_00980</name>
</gene>
<feature type="transmembrane region" description="Helical" evidence="1">
    <location>
        <begin position="413"/>
        <end position="435"/>
    </location>
</feature>
<feature type="transmembrane region" description="Helical" evidence="1">
    <location>
        <begin position="342"/>
        <end position="364"/>
    </location>
</feature>
<feature type="transmembrane region" description="Helical" evidence="1">
    <location>
        <begin position="604"/>
        <end position="625"/>
    </location>
</feature>
<evidence type="ECO:0000259" key="2">
    <source>
        <dbReference type="PROSITE" id="PS50076"/>
    </source>
</evidence>
<dbReference type="Proteomes" id="UP001206014">
    <property type="component" value="Unassembled WGS sequence"/>
</dbReference>
<keyword evidence="1" id="KW-0472">Membrane</keyword>
<dbReference type="SUPFAM" id="SSF46565">
    <property type="entry name" value="Chaperone J-domain"/>
    <property type="match status" value="1"/>
</dbReference>
<keyword evidence="1" id="KW-0812">Transmembrane</keyword>
<evidence type="ECO:0000256" key="1">
    <source>
        <dbReference type="SAM" id="Phobius"/>
    </source>
</evidence>
<keyword evidence="1" id="KW-1133">Transmembrane helix</keyword>
<reference evidence="3" key="1">
    <citation type="submission" date="2022-07" db="EMBL/GenBank/DDBJ databases">
        <title>Prevotella copri.</title>
        <authorList>
            <person name="Yang C."/>
        </authorList>
    </citation>
    <scope>NUCLEOTIDE SEQUENCE</scope>
    <source>
        <strain evidence="3">HF88</strain>
    </source>
</reference>
<evidence type="ECO:0000313" key="3">
    <source>
        <dbReference type="EMBL" id="MCP9500133.1"/>
    </source>
</evidence>
<comment type="caution">
    <text evidence="3">The sequence shown here is derived from an EMBL/GenBank/DDBJ whole genome shotgun (WGS) entry which is preliminary data.</text>
</comment>
<dbReference type="InterPro" id="IPR036869">
    <property type="entry name" value="J_dom_sf"/>
</dbReference>
<feature type="transmembrane region" description="Helical" evidence="1">
    <location>
        <begin position="301"/>
        <end position="321"/>
    </location>
</feature>
<dbReference type="CDD" id="cd06257">
    <property type="entry name" value="DnaJ"/>
    <property type="match status" value="1"/>
</dbReference>
<feature type="transmembrane region" description="Helical" evidence="1">
    <location>
        <begin position="21"/>
        <end position="44"/>
    </location>
</feature>
<feature type="domain" description="J" evidence="2">
    <location>
        <begin position="491"/>
        <end position="556"/>
    </location>
</feature>
<protein>
    <recommendedName>
        <fullName evidence="2">J domain-containing protein</fullName>
    </recommendedName>
</protein>
<dbReference type="InterPro" id="IPR001623">
    <property type="entry name" value="DnaJ_domain"/>
</dbReference>
<dbReference type="PROSITE" id="PS50076">
    <property type="entry name" value="DNAJ_2"/>
    <property type="match status" value="1"/>
</dbReference>
<dbReference type="RefSeq" id="WP_234563561.1">
    <property type="nucleotide sequence ID" value="NZ_JAJTTD010000001.1"/>
</dbReference>
<accession>A0AAW5HXD2</accession>
<evidence type="ECO:0000313" key="4">
    <source>
        <dbReference type="Proteomes" id="UP001206014"/>
    </source>
</evidence>